<dbReference type="SUPFAM" id="SSF54001">
    <property type="entry name" value="Cysteine proteinases"/>
    <property type="match status" value="1"/>
</dbReference>
<dbReference type="InterPro" id="IPR058352">
    <property type="entry name" value="DUF8039"/>
</dbReference>
<feature type="domain" description="DUF8039" evidence="5">
    <location>
        <begin position="1"/>
        <end position="51"/>
    </location>
</feature>
<dbReference type="Pfam" id="PF26133">
    <property type="entry name" value="DUF8039"/>
    <property type="match status" value="1"/>
</dbReference>
<name>A0AAD8P5Z5_TARER</name>
<accession>A0AAD8P5Z5</accession>
<dbReference type="GO" id="GO:0006508">
    <property type="term" value="P:proteolysis"/>
    <property type="evidence" value="ECO:0007669"/>
    <property type="project" value="UniProtKB-KW"/>
</dbReference>
<proteinExistence type="inferred from homology"/>
<evidence type="ECO:0000313" key="7">
    <source>
        <dbReference type="Proteomes" id="UP001229421"/>
    </source>
</evidence>
<dbReference type="InterPro" id="IPR038765">
    <property type="entry name" value="Papain-like_cys_pep_sf"/>
</dbReference>
<evidence type="ECO:0000256" key="1">
    <source>
        <dbReference type="ARBA" id="ARBA00005234"/>
    </source>
</evidence>
<evidence type="ECO:0000259" key="5">
    <source>
        <dbReference type="Pfam" id="PF26133"/>
    </source>
</evidence>
<comment type="caution">
    <text evidence="6">The sequence shown here is derived from an EMBL/GenBank/DDBJ whole genome shotgun (WGS) entry which is preliminary data.</text>
</comment>
<keyword evidence="2" id="KW-0645">Protease</keyword>
<evidence type="ECO:0000259" key="4">
    <source>
        <dbReference type="Pfam" id="PF02902"/>
    </source>
</evidence>
<evidence type="ECO:0000256" key="2">
    <source>
        <dbReference type="ARBA" id="ARBA00022670"/>
    </source>
</evidence>
<evidence type="ECO:0008006" key="8">
    <source>
        <dbReference type="Google" id="ProtNLM"/>
    </source>
</evidence>
<dbReference type="Proteomes" id="UP001229421">
    <property type="component" value="Unassembled WGS sequence"/>
</dbReference>
<protein>
    <recommendedName>
        <fullName evidence="8">Ubiquitin-like protease family profile domain-containing protein</fullName>
    </recommendedName>
</protein>
<evidence type="ECO:0000256" key="3">
    <source>
        <dbReference type="ARBA" id="ARBA00022801"/>
    </source>
</evidence>
<organism evidence="6 7">
    <name type="scientific">Tagetes erecta</name>
    <name type="common">African marigold</name>
    <dbReference type="NCBI Taxonomy" id="13708"/>
    <lineage>
        <taxon>Eukaryota</taxon>
        <taxon>Viridiplantae</taxon>
        <taxon>Streptophyta</taxon>
        <taxon>Embryophyta</taxon>
        <taxon>Tracheophyta</taxon>
        <taxon>Spermatophyta</taxon>
        <taxon>Magnoliopsida</taxon>
        <taxon>eudicotyledons</taxon>
        <taxon>Gunneridae</taxon>
        <taxon>Pentapetalae</taxon>
        <taxon>asterids</taxon>
        <taxon>campanulids</taxon>
        <taxon>Asterales</taxon>
        <taxon>Asteraceae</taxon>
        <taxon>Asteroideae</taxon>
        <taxon>Heliantheae alliance</taxon>
        <taxon>Tageteae</taxon>
        <taxon>Tagetes</taxon>
    </lineage>
</organism>
<keyword evidence="7" id="KW-1185">Reference proteome</keyword>
<evidence type="ECO:0000313" key="6">
    <source>
        <dbReference type="EMBL" id="KAK1433171.1"/>
    </source>
</evidence>
<comment type="similarity">
    <text evidence="1">Belongs to the peptidase C48 family.</text>
</comment>
<dbReference type="Gene3D" id="3.40.395.10">
    <property type="entry name" value="Adenoviral Proteinase, Chain A"/>
    <property type="match status" value="1"/>
</dbReference>
<gene>
    <name evidence="6" type="ORF">QVD17_10077</name>
</gene>
<dbReference type="EMBL" id="JAUHHV010000002">
    <property type="protein sequence ID" value="KAK1433171.1"/>
    <property type="molecule type" value="Genomic_DNA"/>
</dbReference>
<dbReference type="AlphaFoldDB" id="A0AAD8P5Z5"/>
<reference evidence="6" key="1">
    <citation type="journal article" date="2023" name="bioRxiv">
        <title>Improved chromosome-level genome assembly for marigold (Tagetes erecta).</title>
        <authorList>
            <person name="Jiang F."/>
            <person name="Yuan L."/>
            <person name="Wang S."/>
            <person name="Wang H."/>
            <person name="Xu D."/>
            <person name="Wang A."/>
            <person name="Fan W."/>
        </authorList>
    </citation>
    <scope>NUCLEOTIDE SEQUENCE</scope>
    <source>
        <strain evidence="6">WSJ</strain>
        <tissue evidence="6">Leaf</tissue>
    </source>
</reference>
<dbReference type="InterPro" id="IPR003653">
    <property type="entry name" value="Peptidase_C48_C"/>
</dbReference>
<sequence>MHKDHVKVQVISVDPKYKHTSLPLVSCYDDLKDIGDAVDYFIQWPRKAIKLSNAETSCQNQTPPETPGTSFYKPQFSPPIQHAQFQVDPMDYHQMEMDNFEAFPDLLAKTPQISTLQAQVLQAPIPEVHVTKAPLTRNSFIHWCEMYLYNLALERPSLSAFFCPSKVLGDECRDNLDSVKGHLLSVYQLHNDKRYFLAPFLDRGHWVLFIVSPKERQGYILDSIKYKKLSNGQGHLINVKKTAKDYDLSKVIEEAFKGKFKWKMVEVNQQPGGWECGYVVIKHMFEFILHKQFDFPNKIWNSNEKVNQATIDNLVTNIITRFVKSVFRPK</sequence>
<dbReference type="Pfam" id="PF02902">
    <property type="entry name" value="Peptidase_C48"/>
    <property type="match status" value="1"/>
</dbReference>
<keyword evidence="3" id="KW-0378">Hydrolase</keyword>
<feature type="domain" description="Ubiquitin-like protease family profile" evidence="4">
    <location>
        <begin position="191"/>
        <end position="296"/>
    </location>
</feature>
<dbReference type="PANTHER" id="PTHR33018">
    <property type="entry name" value="OS10G0338966 PROTEIN-RELATED"/>
    <property type="match status" value="1"/>
</dbReference>
<dbReference type="PANTHER" id="PTHR33018:SF35">
    <property type="entry name" value="ULP1 PROTEASE FAMILY CATALYTIC DOMAIN, PAPAIN-LIKE CYSTEINE PEPTIDASE SUPERFAMILY"/>
    <property type="match status" value="1"/>
</dbReference>
<dbReference type="GO" id="GO:0008234">
    <property type="term" value="F:cysteine-type peptidase activity"/>
    <property type="evidence" value="ECO:0007669"/>
    <property type="project" value="InterPro"/>
</dbReference>